<keyword evidence="3 6" id="KW-1133">Transmembrane helix</keyword>
<dbReference type="RefSeq" id="WP_284396431.1">
    <property type="nucleotide sequence ID" value="NZ_BSNQ01000003.1"/>
</dbReference>
<accession>A0ABW8IXT6</accession>
<evidence type="ECO:0000256" key="1">
    <source>
        <dbReference type="ARBA" id="ARBA00004167"/>
    </source>
</evidence>
<evidence type="ECO:0000256" key="6">
    <source>
        <dbReference type="SAM" id="Phobius"/>
    </source>
</evidence>
<dbReference type="InterPro" id="IPR006260">
    <property type="entry name" value="TonB/TolA_C"/>
</dbReference>
<feature type="region of interest" description="Disordered" evidence="5">
    <location>
        <begin position="50"/>
        <end position="90"/>
    </location>
</feature>
<proteinExistence type="predicted"/>
<sequence length="225" mass="24272">MFEPGYTEQTRWRRWRGRIIAVAVLLAAAWLIWMLAGHQVGVRRSAPRIATITPLPPPPPPPKEKPPEPKKVEETKQDIPKPAEPLKPVQAPKQAPDLAKQITISGPAQAGNDAFNIGAGEGGGMVGSGGGNGVGGSSYEQYLSYALQEAIQHDDRTRRLVFDVRVNLWLSPEGGVTRAELINSSGASTTDRALLDVLRGVRIDTPPPPNLGMPVRVAMRGYRPG</sequence>
<dbReference type="Proteomes" id="UP001620405">
    <property type="component" value="Unassembled WGS sequence"/>
</dbReference>
<evidence type="ECO:0000256" key="5">
    <source>
        <dbReference type="SAM" id="MobiDB-lite"/>
    </source>
</evidence>
<feature type="transmembrane region" description="Helical" evidence="6">
    <location>
        <begin position="19"/>
        <end position="36"/>
    </location>
</feature>
<evidence type="ECO:0000256" key="3">
    <source>
        <dbReference type="ARBA" id="ARBA00022989"/>
    </source>
</evidence>
<keyword evidence="2 6" id="KW-0812">Transmembrane</keyword>
<dbReference type="InterPro" id="IPR037682">
    <property type="entry name" value="TonB_C"/>
</dbReference>
<dbReference type="SUPFAM" id="SSF74653">
    <property type="entry name" value="TolA/TonB C-terminal domain"/>
    <property type="match status" value="1"/>
</dbReference>
<feature type="compositionally biased region" description="Basic and acidic residues" evidence="5">
    <location>
        <begin position="62"/>
        <end position="81"/>
    </location>
</feature>
<gene>
    <name evidence="8" type="ORF">ISP13_14860</name>
</gene>
<evidence type="ECO:0000259" key="7">
    <source>
        <dbReference type="PROSITE" id="PS52015"/>
    </source>
</evidence>
<dbReference type="EMBL" id="JADIKG010000013">
    <property type="protein sequence ID" value="MFK2874822.1"/>
    <property type="molecule type" value="Genomic_DNA"/>
</dbReference>
<reference evidence="8 9" key="1">
    <citation type="submission" date="2020-10" db="EMBL/GenBank/DDBJ databases">
        <title>Phylogeny of dyella-like bacteria.</title>
        <authorList>
            <person name="Fu J."/>
        </authorList>
    </citation>
    <scope>NUCLEOTIDE SEQUENCE [LARGE SCALE GENOMIC DNA]</scope>
    <source>
        <strain evidence="8 9">DHOB07</strain>
    </source>
</reference>
<organism evidence="8 9">
    <name type="scientific">Dyella lipolytica</name>
    <dbReference type="NCBI Taxonomy" id="1867835"/>
    <lineage>
        <taxon>Bacteria</taxon>
        <taxon>Pseudomonadati</taxon>
        <taxon>Pseudomonadota</taxon>
        <taxon>Gammaproteobacteria</taxon>
        <taxon>Lysobacterales</taxon>
        <taxon>Rhodanobacteraceae</taxon>
        <taxon>Dyella</taxon>
    </lineage>
</organism>
<evidence type="ECO:0000256" key="4">
    <source>
        <dbReference type="ARBA" id="ARBA00023136"/>
    </source>
</evidence>
<dbReference type="NCBIfam" id="TIGR01352">
    <property type="entry name" value="tonB_Cterm"/>
    <property type="match status" value="1"/>
</dbReference>
<keyword evidence="4 6" id="KW-0472">Membrane</keyword>
<keyword evidence="9" id="KW-1185">Reference proteome</keyword>
<feature type="domain" description="TonB C-terminal" evidence="7">
    <location>
        <begin position="136"/>
        <end position="225"/>
    </location>
</feature>
<comment type="subcellular location">
    <subcellularLocation>
        <location evidence="1">Membrane</location>
        <topology evidence="1">Single-pass membrane protein</topology>
    </subcellularLocation>
</comment>
<comment type="caution">
    <text evidence="8">The sequence shown here is derived from an EMBL/GenBank/DDBJ whole genome shotgun (WGS) entry which is preliminary data.</text>
</comment>
<protein>
    <submittedName>
        <fullName evidence="8">TonB family protein</fullName>
    </submittedName>
</protein>
<evidence type="ECO:0000256" key="2">
    <source>
        <dbReference type="ARBA" id="ARBA00022692"/>
    </source>
</evidence>
<evidence type="ECO:0000313" key="9">
    <source>
        <dbReference type="Proteomes" id="UP001620405"/>
    </source>
</evidence>
<name>A0ABW8IXT6_9GAMM</name>
<evidence type="ECO:0000313" key="8">
    <source>
        <dbReference type="EMBL" id="MFK2874822.1"/>
    </source>
</evidence>
<dbReference type="PROSITE" id="PS52015">
    <property type="entry name" value="TONB_CTD"/>
    <property type="match status" value="1"/>
</dbReference>